<dbReference type="GO" id="GO:0006955">
    <property type="term" value="P:immune response"/>
    <property type="evidence" value="ECO:0007669"/>
    <property type="project" value="TreeGrafter"/>
</dbReference>
<evidence type="ECO:0000256" key="3">
    <source>
        <dbReference type="ARBA" id="ARBA00022692"/>
    </source>
</evidence>
<feature type="transmembrane region" description="Helical" evidence="10">
    <location>
        <begin position="240"/>
        <end position="260"/>
    </location>
</feature>
<dbReference type="PANTHER" id="PTHR10489">
    <property type="entry name" value="CELL ADHESION MOLECULE"/>
    <property type="match status" value="1"/>
</dbReference>
<evidence type="ECO:0000256" key="5">
    <source>
        <dbReference type="ARBA" id="ARBA00023040"/>
    </source>
</evidence>
<comment type="similarity">
    <text evidence="9">Belongs to the G-protein coupled receptor 1 family.</text>
</comment>
<evidence type="ECO:0000256" key="2">
    <source>
        <dbReference type="ARBA" id="ARBA00022475"/>
    </source>
</evidence>
<keyword evidence="8 9" id="KW-0807">Transducer</keyword>
<dbReference type="Proteomes" id="UP000824540">
    <property type="component" value="Unassembled WGS sequence"/>
</dbReference>
<accession>A0A8T2MZ63</accession>
<comment type="subcellular location">
    <subcellularLocation>
        <location evidence="1">Cell membrane</location>
        <topology evidence="1">Multi-pass membrane protein</topology>
    </subcellularLocation>
</comment>
<feature type="transmembrane region" description="Helical" evidence="10">
    <location>
        <begin position="205"/>
        <end position="228"/>
    </location>
</feature>
<dbReference type="GO" id="GO:0019957">
    <property type="term" value="F:C-C chemokine binding"/>
    <property type="evidence" value="ECO:0007669"/>
    <property type="project" value="TreeGrafter"/>
</dbReference>
<keyword evidence="6 10" id="KW-0472">Membrane</keyword>
<gene>
    <name evidence="12" type="ORF">JZ751_019325</name>
</gene>
<keyword evidence="13" id="KW-1185">Reference proteome</keyword>
<dbReference type="OrthoDB" id="8733891at2759"/>
<dbReference type="PROSITE" id="PS00237">
    <property type="entry name" value="G_PROTEIN_RECEP_F1_1"/>
    <property type="match status" value="1"/>
</dbReference>
<evidence type="ECO:0000256" key="7">
    <source>
        <dbReference type="ARBA" id="ARBA00023170"/>
    </source>
</evidence>
<dbReference type="InterPro" id="IPR017452">
    <property type="entry name" value="GPCR_Rhodpsn_7TM"/>
</dbReference>
<evidence type="ECO:0000313" key="12">
    <source>
        <dbReference type="EMBL" id="KAG9331381.1"/>
    </source>
</evidence>
<evidence type="ECO:0000256" key="8">
    <source>
        <dbReference type="ARBA" id="ARBA00023224"/>
    </source>
</evidence>
<evidence type="ECO:0000256" key="6">
    <source>
        <dbReference type="ARBA" id="ARBA00023136"/>
    </source>
</evidence>
<evidence type="ECO:0000256" key="10">
    <source>
        <dbReference type="SAM" id="Phobius"/>
    </source>
</evidence>
<dbReference type="GO" id="GO:0007204">
    <property type="term" value="P:positive regulation of cytosolic calcium ion concentration"/>
    <property type="evidence" value="ECO:0007669"/>
    <property type="project" value="TreeGrafter"/>
</dbReference>
<keyword evidence="5 9" id="KW-0297">G-protein coupled receptor</keyword>
<evidence type="ECO:0000259" key="11">
    <source>
        <dbReference type="PROSITE" id="PS50262"/>
    </source>
</evidence>
<name>A0A8T2MZ63_9TELE</name>
<dbReference type="GO" id="GO:0019722">
    <property type="term" value="P:calcium-mediated signaling"/>
    <property type="evidence" value="ECO:0007669"/>
    <property type="project" value="TreeGrafter"/>
</dbReference>
<evidence type="ECO:0000256" key="4">
    <source>
        <dbReference type="ARBA" id="ARBA00022989"/>
    </source>
</evidence>
<dbReference type="SUPFAM" id="SSF81321">
    <property type="entry name" value="Family A G protein-coupled receptor-like"/>
    <property type="match status" value="1"/>
</dbReference>
<dbReference type="PANTHER" id="PTHR10489:SF922">
    <property type="entry name" value="C-C CHEMOKINE RECEPTOR FAMILY-LIKE-RELATED"/>
    <property type="match status" value="1"/>
</dbReference>
<feature type="domain" description="G-protein coupled receptors family 1 profile" evidence="11">
    <location>
        <begin position="59"/>
        <end position="307"/>
    </location>
</feature>
<dbReference type="Gene3D" id="1.20.1070.10">
    <property type="entry name" value="Rhodopsin 7-helix transmembrane proteins"/>
    <property type="match status" value="1"/>
</dbReference>
<dbReference type="GO" id="GO:0009897">
    <property type="term" value="C:external side of plasma membrane"/>
    <property type="evidence" value="ECO:0007669"/>
    <property type="project" value="TreeGrafter"/>
</dbReference>
<keyword evidence="3 9" id="KW-0812">Transmembrane</keyword>
<organism evidence="12 13">
    <name type="scientific">Albula glossodonta</name>
    <name type="common">roundjaw bonefish</name>
    <dbReference type="NCBI Taxonomy" id="121402"/>
    <lineage>
        <taxon>Eukaryota</taxon>
        <taxon>Metazoa</taxon>
        <taxon>Chordata</taxon>
        <taxon>Craniata</taxon>
        <taxon>Vertebrata</taxon>
        <taxon>Euteleostomi</taxon>
        <taxon>Actinopterygii</taxon>
        <taxon>Neopterygii</taxon>
        <taxon>Teleostei</taxon>
        <taxon>Albuliformes</taxon>
        <taxon>Albulidae</taxon>
        <taxon>Albula</taxon>
    </lineage>
</organism>
<evidence type="ECO:0000313" key="13">
    <source>
        <dbReference type="Proteomes" id="UP000824540"/>
    </source>
</evidence>
<sequence length="409" mass="44953">MAQNLEDFTVSNLNVSAGNQTEEDYPDDLVFLCESETPGQATMVVAISFIAIFCLSMGGNGLVLCALVLYEDLRRVTNLLVLNLAVSDLMFAATLPFWATAHLSHWVFGPALCRMVTAAYFVGLYGGLVFLTALTWDRYLTVVRGWPSGPGSRLARTRWGCAVIWIISISSAAWETVATETRETKPGQFQCKATHVGTTADQAAFYLQVSLLFLLPLATIVFCYAGILHTAVSRASTHKCRTVSMVLCIMGAFFICWTPYNLLLLLDELAPSDGSQENCELRDTLHAAFEPCRVLAFAHCCLNPILYACTHKFRVHLSHLLCRCPWQQGAGTRRGREGLGEALSMQERVSPKMIEREMILLEMGMVKVYVPRPTSGRTQNPKTTGPLMISRPLTHGVLSSGLSVAADSI</sequence>
<dbReference type="PRINTS" id="PR00657">
    <property type="entry name" value="CCCHEMOKINER"/>
</dbReference>
<evidence type="ECO:0000256" key="9">
    <source>
        <dbReference type="RuleBase" id="RU000688"/>
    </source>
</evidence>
<dbReference type="InterPro" id="IPR050119">
    <property type="entry name" value="CCR1-9-like"/>
</dbReference>
<dbReference type="PROSITE" id="PS50262">
    <property type="entry name" value="G_PROTEIN_RECEP_F1_2"/>
    <property type="match status" value="1"/>
</dbReference>
<dbReference type="PRINTS" id="PR00237">
    <property type="entry name" value="GPCRRHODOPSN"/>
</dbReference>
<dbReference type="AlphaFoldDB" id="A0A8T2MZ63"/>
<dbReference type="GO" id="GO:0016493">
    <property type="term" value="F:C-C chemokine receptor activity"/>
    <property type="evidence" value="ECO:0007669"/>
    <property type="project" value="TreeGrafter"/>
</dbReference>
<keyword evidence="4 10" id="KW-1133">Transmembrane helix</keyword>
<reference evidence="12" key="1">
    <citation type="thesis" date="2021" institute="BYU ScholarsArchive" country="Provo, UT, USA">
        <title>Applications of and Algorithms for Genome Assembly and Genomic Analyses with an Emphasis on Marine Teleosts.</title>
        <authorList>
            <person name="Pickett B.D."/>
        </authorList>
    </citation>
    <scope>NUCLEOTIDE SEQUENCE</scope>
    <source>
        <strain evidence="12">HI-2016</strain>
    </source>
</reference>
<dbReference type="InterPro" id="IPR000355">
    <property type="entry name" value="Chemokine_rcpt"/>
</dbReference>
<keyword evidence="2" id="KW-1003">Cell membrane</keyword>
<dbReference type="InterPro" id="IPR000276">
    <property type="entry name" value="GPCR_Rhodpsn"/>
</dbReference>
<keyword evidence="7 9" id="KW-0675">Receptor</keyword>
<evidence type="ECO:0000256" key="1">
    <source>
        <dbReference type="ARBA" id="ARBA00004651"/>
    </source>
</evidence>
<feature type="transmembrane region" description="Helical" evidence="10">
    <location>
        <begin position="118"/>
        <end position="136"/>
    </location>
</feature>
<dbReference type="Pfam" id="PF00001">
    <property type="entry name" value="7tm_1"/>
    <property type="match status" value="1"/>
</dbReference>
<comment type="caution">
    <text evidence="12">The sequence shown here is derived from an EMBL/GenBank/DDBJ whole genome shotgun (WGS) entry which is preliminary data.</text>
</comment>
<feature type="transmembrane region" description="Helical" evidence="10">
    <location>
        <begin position="44"/>
        <end position="70"/>
    </location>
</feature>
<proteinExistence type="inferred from homology"/>
<dbReference type="EMBL" id="JAFBMS010000345">
    <property type="protein sequence ID" value="KAG9331381.1"/>
    <property type="molecule type" value="Genomic_DNA"/>
</dbReference>
<protein>
    <recommendedName>
        <fullName evidence="11">G-protein coupled receptors family 1 profile domain-containing protein</fullName>
    </recommendedName>
</protein>
<dbReference type="GO" id="GO:0060326">
    <property type="term" value="P:cell chemotaxis"/>
    <property type="evidence" value="ECO:0007669"/>
    <property type="project" value="TreeGrafter"/>
</dbReference>
<feature type="transmembrane region" description="Helical" evidence="10">
    <location>
        <begin position="79"/>
        <end position="98"/>
    </location>
</feature>